<name>A0AA39QCR4_9AGAR</name>
<dbReference type="Pfam" id="PF18758">
    <property type="entry name" value="KDZ"/>
    <property type="match status" value="2"/>
</dbReference>
<feature type="region of interest" description="Disordered" evidence="1">
    <location>
        <begin position="478"/>
        <end position="497"/>
    </location>
</feature>
<accession>A0AA39QCR4</accession>
<reference evidence="3" key="1">
    <citation type="submission" date="2023-06" db="EMBL/GenBank/DDBJ databases">
        <authorList>
            <consortium name="Lawrence Berkeley National Laboratory"/>
            <person name="Ahrendt S."/>
            <person name="Sahu N."/>
            <person name="Indic B."/>
            <person name="Wong-Bajracharya J."/>
            <person name="Merenyi Z."/>
            <person name="Ke H.-M."/>
            <person name="Monk M."/>
            <person name="Kocsube S."/>
            <person name="Drula E."/>
            <person name="Lipzen A."/>
            <person name="Balint B."/>
            <person name="Henrissat B."/>
            <person name="Andreopoulos B."/>
            <person name="Martin F.M."/>
            <person name="Harder C.B."/>
            <person name="Rigling D."/>
            <person name="Ford K.L."/>
            <person name="Foster G.D."/>
            <person name="Pangilinan J."/>
            <person name="Papanicolaou A."/>
            <person name="Barry K."/>
            <person name="LaButti K."/>
            <person name="Viragh M."/>
            <person name="Koriabine M."/>
            <person name="Yan M."/>
            <person name="Riley R."/>
            <person name="Champramary S."/>
            <person name="Plett K.L."/>
            <person name="Tsai I.J."/>
            <person name="Slot J."/>
            <person name="Sipos G."/>
            <person name="Plett J."/>
            <person name="Nagy L.G."/>
            <person name="Grigoriev I.V."/>
        </authorList>
    </citation>
    <scope>NUCLEOTIDE SEQUENCE</scope>
    <source>
        <strain evidence="3">HWK02</strain>
    </source>
</reference>
<organism evidence="3 4">
    <name type="scientific">Armillaria luteobubalina</name>
    <dbReference type="NCBI Taxonomy" id="153913"/>
    <lineage>
        <taxon>Eukaryota</taxon>
        <taxon>Fungi</taxon>
        <taxon>Dikarya</taxon>
        <taxon>Basidiomycota</taxon>
        <taxon>Agaricomycotina</taxon>
        <taxon>Agaricomycetes</taxon>
        <taxon>Agaricomycetidae</taxon>
        <taxon>Agaricales</taxon>
        <taxon>Marasmiineae</taxon>
        <taxon>Physalacriaceae</taxon>
        <taxon>Armillaria</taxon>
    </lineage>
</organism>
<evidence type="ECO:0000259" key="2">
    <source>
        <dbReference type="Pfam" id="PF18803"/>
    </source>
</evidence>
<dbReference type="Proteomes" id="UP001175228">
    <property type="component" value="Unassembled WGS sequence"/>
</dbReference>
<gene>
    <name evidence="3" type="ORF">EDD18DRAFT_1102134</name>
</gene>
<dbReference type="InterPro" id="IPR041457">
    <property type="entry name" value="CxC2_KDZ-assoc"/>
</dbReference>
<comment type="caution">
    <text evidence="3">The sequence shown here is derived from an EMBL/GenBank/DDBJ whole genome shotgun (WGS) entry which is preliminary data.</text>
</comment>
<protein>
    <recommendedName>
        <fullName evidence="2">CxC2-like cysteine cluster KDZ transposase-associated domain-containing protein</fullName>
    </recommendedName>
</protein>
<dbReference type="InterPro" id="IPR040521">
    <property type="entry name" value="KDZ"/>
</dbReference>
<dbReference type="AlphaFoldDB" id="A0AA39QCR4"/>
<feature type="domain" description="CxC2-like cysteine cluster KDZ transposase-associated" evidence="2">
    <location>
        <begin position="191"/>
        <end position="282"/>
    </location>
</feature>
<evidence type="ECO:0000256" key="1">
    <source>
        <dbReference type="SAM" id="MobiDB-lite"/>
    </source>
</evidence>
<sequence length="873" mass="98662">MAVDRVFNSVPYNEFILPPEVWQDEIILHLPKVSQDETILHLTQSHFCRLAVARQMQVISGTIAKVDINYMTACYVLKTTLHYRAVSMSAQWEERNYGSQTKKTALDGGQRLEGKLGYQPNPVFPPDFDFAEAANLTDQLLQQVRPRMNHFINGSEKLTAILWSSCASKHGLVQRYAGAEWNGTFYSRITLQDMGLKVQLGHLSGKTCPYPRASGRSVVVIDVEGIHKINMLHARWFPATVEFPRTAVTFAVLRHFQMMSFMSKVSGYEYYQSLARLHDNTGSLMLLVVGPVSGVFARGSRMATHPNAQVAWLRSGINLSGNRKKEDIWLNRLFVSVDANFRFKQFNVSSDRWDPHLNKGYSYFIDSEIVNAHMKKFEDKIVEEKSTCNDHDAIKLAMMRGGKGMSWGKNLWKRINVYGPDLTPPQKQKDIVILVPKFHLPAHIVECQEEFSFAFELFIGETDGEATEQTWAISNPVASSTREMGPGSRQDTLDDHWSDHNWQKNAGLRMDRVGGIMGVTPFKWRKSQKFPTFQQSNFDQSNDFGHDIALTMASVRLQLSEEGLDAQWGASTGTLISANKMIADGLLAEQAQLDLQKEVKALGPHSTDIQHVKVLDKTSRLRWEIDSWMEVQLVYMPEVHSIHGEEDHAAGGECAMEALGIVRQKVILETYVVNHKGVYGHGQKIGTASNNLLDVCCMAMYNRACEALRRLAGPLGMMDWYKTYCVLRIEDAVLIAGLKQRKKRDSSSKETSGESTAPQLSWIWLIAGAVNNSTPEGLQDEMQRVLRSHKYNIKLWSDRAERSIKGATHGARAYAFRQAFVRQQMKAYCEQTWSSVEEWLKIGQIHENEGDVDDADLLGEESESHMTVILGSK</sequence>
<dbReference type="Pfam" id="PF18803">
    <property type="entry name" value="CxC2"/>
    <property type="match status" value="1"/>
</dbReference>
<proteinExistence type="predicted"/>
<evidence type="ECO:0000313" key="3">
    <source>
        <dbReference type="EMBL" id="KAK0499914.1"/>
    </source>
</evidence>
<keyword evidence="4" id="KW-1185">Reference proteome</keyword>
<dbReference type="EMBL" id="JAUEPU010000008">
    <property type="protein sequence ID" value="KAK0499914.1"/>
    <property type="molecule type" value="Genomic_DNA"/>
</dbReference>
<evidence type="ECO:0000313" key="4">
    <source>
        <dbReference type="Proteomes" id="UP001175228"/>
    </source>
</evidence>